<evidence type="ECO:0000256" key="6">
    <source>
        <dbReference type="ARBA" id="ARBA00023136"/>
    </source>
</evidence>
<reference evidence="10" key="1">
    <citation type="submission" date="2020-07" db="EMBL/GenBank/DDBJ databases">
        <title>Genome sequence and genetic diversity analysis of an under-domesticated orphan crop, white fonio (Digitaria exilis).</title>
        <authorList>
            <person name="Bennetzen J.L."/>
            <person name="Chen S."/>
            <person name="Ma X."/>
            <person name="Wang X."/>
            <person name="Yssel A.E.J."/>
            <person name="Chaluvadi S.R."/>
            <person name="Johnson M."/>
            <person name="Gangashetty P."/>
            <person name="Hamidou F."/>
            <person name="Sanogo M.D."/>
            <person name="Zwaenepoel A."/>
            <person name="Wallace J."/>
            <person name="Van De Peer Y."/>
            <person name="Van Deynze A."/>
        </authorList>
    </citation>
    <scope>NUCLEOTIDE SEQUENCE</scope>
    <source>
        <tissue evidence="10">Leaves</tissue>
    </source>
</reference>
<evidence type="ECO:0000256" key="4">
    <source>
        <dbReference type="ARBA" id="ARBA00022692"/>
    </source>
</evidence>
<evidence type="ECO:0000256" key="2">
    <source>
        <dbReference type="ARBA" id="ARBA00007651"/>
    </source>
</evidence>
<feature type="region of interest" description="Disordered" evidence="8">
    <location>
        <begin position="1"/>
        <end position="24"/>
    </location>
</feature>
<dbReference type="InterPro" id="IPR006702">
    <property type="entry name" value="CASP_dom"/>
</dbReference>
<keyword evidence="11" id="KW-1185">Reference proteome</keyword>
<dbReference type="Pfam" id="PF04535">
    <property type="entry name" value="CASP_dom"/>
    <property type="match status" value="1"/>
</dbReference>
<dbReference type="AlphaFoldDB" id="A0A835L177"/>
<proteinExistence type="inferred from homology"/>
<gene>
    <name evidence="10" type="ORF">HU200_000268</name>
</gene>
<evidence type="ECO:0000313" key="10">
    <source>
        <dbReference type="EMBL" id="KAF8783828.1"/>
    </source>
</evidence>
<feature type="domain" description="Casparian strip membrane protein" evidence="9">
    <location>
        <begin position="74"/>
        <end position="220"/>
    </location>
</feature>
<comment type="caution">
    <text evidence="10">The sequence shown here is derived from an EMBL/GenBank/DDBJ whole genome shotgun (WGS) entry which is preliminary data.</text>
</comment>
<comment type="caution">
    <text evidence="7">Lacks conserved residue(s) required for the propagation of feature annotation.</text>
</comment>
<comment type="subcellular location">
    <subcellularLocation>
        <location evidence="1 7">Cell membrane</location>
        <topology evidence="1 7">Multi-pass membrane protein</topology>
    </subcellularLocation>
</comment>
<name>A0A835L177_9POAL</name>
<keyword evidence="6 7" id="KW-0472">Membrane</keyword>
<feature type="transmembrane region" description="Helical" evidence="7">
    <location>
        <begin position="117"/>
        <end position="135"/>
    </location>
</feature>
<keyword evidence="3 7" id="KW-1003">Cell membrane</keyword>
<evidence type="ECO:0000256" key="5">
    <source>
        <dbReference type="ARBA" id="ARBA00022989"/>
    </source>
</evidence>
<evidence type="ECO:0000256" key="8">
    <source>
        <dbReference type="SAM" id="MobiDB-lite"/>
    </source>
</evidence>
<organism evidence="10 11">
    <name type="scientific">Digitaria exilis</name>
    <dbReference type="NCBI Taxonomy" id="1010633"/>
    <lineage>
        <taxon>Eukaryota</taxon>
        <taxon>Viridiplantae</taxon>
        <taxon>Streptophyta</taxon>
        <taxon>Embryophyta</taxon>
        <taxon>Tracheophyta</taxon>
        <taxon>Spermatophyta</taxon>
        <taxon>Magnoliopsida</taxon>
        <taxon>Liliopsida</taxon>
        <taxon>Poales</taxon>
        <taxon>Poaceae</taxon>
        <taxon>PACMAD clade</taxon>
        <taxon>Panicoideae</taxon>
        <taxon>Panicodae</taxon>
        <taxon>Paniceae</taxon>
        <taxon>Anthephorinae</taxon>
        <taxon>Digitaria</taxon>
    </lineage>
</organism>
<evidence type="ECO:0000256" key="7">
    <source>
        <dbReference type="RuleBase" id="RU361233"/>
    </source>
</evidence>
<dbReference type="GO" id="GO:0005886">
    <property type="term" value="C:plasma membrane"/>
    <property type="evidence" value="ECO:0007669"/>
    <property type="project" value="UniProtKB-SubCell"/>
</dbReference>
<keyword evidence="4 7" id="KW-0812">Transmembrane</keyword>
<comment type="similarity">
    <text evidence="2 7">Belongs to the Casparian strip membrane proteins (CASP) family.</text>
</comment>
<feature type="transmembrane region" description="Helical" evidence="7">
    <location>
        <begin position="79"/>
        <end position="97"/>
    </location>
</feature>
<evidence type="ECO:0000256" key="3">
    <source>
        <dbReference type="ARBA" id="ARBA00022475"/>
    </source>
</evidence>
<evidence type="ECO:0000313" key="11">
    <source>
        <dbReference type="Proteomes" id="UP000636709"/>
    </source>
</evidence>
<comment type="subunit">
    <text evidence="7">Homodimer and heterodimers.</text>
</comment>
<accession>A0A835L177</accession>
<dbReference type="Proteomes" id="UP000636709">
    <property type="component" value="Unassembled WGS sequence"/>
</dbReference>
<feature type="region of interest" description="Disordered" evidence="8">
    <location>
        <begin position="38"/>
        <end position="74"/>
    </location>
</feature>
<sequence>MMGTHIARPVRGGRPLQRSPSPASLLVPIRAEGGLLSKERRRRQLAADRRSRRRGSEAATMAAGEQTPATTSPARAETILRGACAAMAAAAAMLMGLSAQTKTVLFVQRRAVPKDVQALWVMIVTASAAAGYHVVQLARCLYMSHLAAGGGGCRRLRRRVACVSFLLDKVRTVQTTPTPHAFALPRSAGSLFPDNQEDRACPVPNRFHLNASLSLSLSLCNLAFASDPYRARSHTY</sequence>
<protein>
    <recommendedName>
        <fullName evidence="7">CASP-like protein</fullName>
    </recommendedName>
</protein>
<dbReference type="OrthoDB" id="689315at2759"/>
<evidence type="ECO:0000256" key="1">
    <source>
        <dbReference type="ARBA" id="ARBA00004651"/>
    </source>
</evidence>
<evidence type="ECO:0000259" key="9">
    <source>
        <dbReference type="Pfam" id="PF04535"/>
    </source>
</evidence>
<keyword evidence="5 7" id="KW-1133">Transmembrane helix</keyword>
<dbReference type="EMBL" id="JACEFO010000036">
    <property type="protein sequence ID" value="KAF8783828.1"/>
    <property type="molecule type" value="Genomic_DNA"/>
</dbReference>